<dbReference type="GO" id="GO:0097163">
    <property type="term" value="F:sulfur carrier activity"/>
    <property type="evidence" value="ECO:0007669"/>
    <property type="project" value="TreeGrafter"/>
</dbReference>
<dbReference type="NCBIfam" id="NF001237">
    <property type="entry name" value="PRK00207.1"/>
    <property type="match status" value="1"/>
</dbReference>
<dbReference type="PANTHER" id="PTHR34874:SF3">
    <property type="entry name" value="SULFURTRANSFERASE TUSD"/>
    <property type="match status" value="1"/>
</dbReference>
<comment type="caution">
    <text evidence="5">The sequence shown here is derived from an EMBL/GenBank/DDBJ whole genome shotgun (WGS) entry which is preliminary data.</text>
</comment>
<keyword evidence="6" id="KW-1185">Reference proteome</keyword>
<name>A0A0A2XPU6_9PAST</name>
<keyword evidence="4" id="KW-0808">Transferase</keyword>
<dbReference type="PANTHER" id="PTHR34874">
    <property type="entry name" value="PROTEIN YCHN"/>
    <property type="match status" value="1"/>
</dbReference>
<dbReference type="RefSeq" id="WP_039133346.1">
    <property type="nucleotide sequence ID" value="NZ_JPXY01000007.1"/>
</dbReference>
<accession>A0A0A2XPU6</accession>
<evidence type="ECO:0000313" key="6">
    <source>
        <dbReference type="Proteomes" id="UP000030418"/>
    </source>
</evidence>
<dbReference type="GO" id="GO:0016783">
    <property type="term" value="F:sulfurtransferase activity"/>
    <property type="evidence" value="ECO:0007669"/>
    <property type="project" value="InterPro"/>
</dbReference>
<evidence type="ECO:0000256" key="4">
    <source>
        <dbReference type="ARBA" id="ARBA00022679"/>
    </source>
</evidence>
<dbReference type="InterPro" id="IPR003787">
    <property type="entry name" value="Sulphur_relay_DsrE/F-like"/>
</dbReference>
<dbReference type="AlphaFoldDB" id="A0A0A2XPU6"/>
<reference evidence="5 6" key="1">
    <citation type="submission" date="2014-08" db="EMBL/GenBank/DDBJ databases">
        <title>Chaperone-usher fimbriae in a diverse selection of Gallibacterium genomes.</title>
        <authorList>
            <person name="Kudirkiene E."/>
            <person name="Bager R.J."/>
            <person name="Johnson T.J."/>
            <person name="Bojesen A.M."/>
        </authorList>
    </citation>
    <scope>NUCLEOTIDE SEQUENCE [LARGE SCALE GENOMIC DNA]</scope>
    <source>
        <strain evidence="5 6">CCM5976</strain>
    </source>
</reference>
<dbReference type="FunFam" id="3.40.1260.10:FF:000001">
    <property type="entry name" value="Sulfurtransferase TusD"/>
    <property type="match status" value="1"/>
</dbReference>
<evidence type="ECO:0000256" key="1">
    <source>
        <dbReference type="ARBA" id="ARBA00004496"/>
    </source>
</evidence>
<keyword evidence="3" id="KW-0963">Cytoplasm</keyword>
<dbReference type="SUPFAM" id="SSF75169">
    <property type="entry name" value="DsrEFH-like"/>
    <property type="match status" value="1"/>
</dbReference>
<proteinExistence type="inferred from homology"/>
<dbReference type="InterPro" id="IPR017463">
    <property type="entry name" value="Sulphur_relay_TusD/DsrE"/>
</dbReference>
<dbReference type="NCBIfam" id="TIGR03012">
    <property type="entry name" value="sulf_tusD_dsrE"/>
    <property type="match status" value="1"/>
</dbReference>
<dbReference type="EMBL" id="JPXY01000007">
    <property type="protein sequence ID" value="KGQ34198.1"/>
    <property type="molecule type" value="Genomic_DNA"/>
</dbReference>
<dbReference type="InterPro" id="IPR027396">
    <property type="entry name" value="DsrEFH-like"/>
</dbReference>
<organism evidence="5 6">
    <name type="scientific">Gallibacterium genomosp. 2</name>
    <dbReference type="NCBI Taxonomy" id="155517"/>
    <lineage>
        <taxon>Bacteria</taxon>
        <taxon>Pseudomonadati</taxon>
        <taxon>Pseudomonadota</taxon>
        <taxon>Gammaproteobacteria</taxon>
        <taxon>Pasteurellales</taxon>
        <taxon>Pasteurellaceae</taxon>
        <taxon>Gallibacterium</taxon>
    </lineage>
</organism>
<dbReference type="GO" id="GO:1990228">
    <property type="term" value="C:sulfurtransferase complex"/>
    <property type="evidence" value="ECO:0007669"/>
    <property type="project" value="TreeGrafter"/>
</dbReference>
<dbReference type="Gene3D" id="3.40.1260.10">
    <property type="entry name" value="DsrEFH-like"/>
    <property type="match status" value="1"/>
</dbReference>
<evidence type="ECO:0000313" key="5">
    <source>
        <dbReference type="EMBL" id="KGQ34198.1"/>
    </source>
</evidence>
<comment type="similarity">
    <text evidence="2">Belongs to the DsrE/TusD family.</text>
</comment>
<dbReference type="Pfam" id="PF02635">
    <property type="entry name" value="DsrE"/>
    <property type="match status" value="1"/>
</dbReference>
<gene>
    <name evidence="5" type="ORF">P375_01140</name>
</gene>
<dbReference type="Proteomes" id="UP000030418">
    <property type="component" value="Unassembled WGS sequence"/>
</dbReference>
<dbReference type="GO" id="GO:0002143">
    <property type="term" value="P:tRNA wobble position uridine thiolation"/>
    <property type="evidence" value="ECO:0007669"/>
    <property type="project" value="TreeGrafter"/>
</dbReference>
<evidence type="ECO:0000256" key="3">
    <source>
        <dbReference type="ARBA" id="ARBA00022490"/>
    </source>
</evidence>
<evidence type="ECO:0000256" key="2">
    <source>
        <dbReference type="ARBA" id="ARBA00007067"/>
    </source>
</evidence>
<sequence>MRYLLSVTQPVYGSQASYLAYQFAQALLNAGHIIDQVFFSQSGVTNGNLFVYPANDEINLVKQWQQLSKKHQFALNLCIAASQRRGIVDEACSSDGTQNNLAEGFVLTGLGEFSQAVLTVDRVITF</sequence>
<protein>
    <submittedName>
        <fullName evidence="5">Sulfur transfer complex subunit TusD</fullName>
    </submittedName>
</protein>
<comment type="subcellular location">
    <subcellularLocation>
        <location evidence="1">Cytoplasm</location>
    </subcellularLocation>
</comment>